<sequence>MIHSHTIDVPHGVDAGTQIPITTITGTHPGPVLALIAGNHGYEYPPILALQKLRAHIDDGELSGTLILVHVANLPSFLGRTVYFSPVDGKNLNRVYPGQSDGTVSQRIAYAITREVIGKADYVLDLHCGDGNESLRPYVYQAVTGEEKMDAAVARLVLAFGIDHILVDRNRPKDPAQSLYCSTTAITRGKPAVTIESGLLGMSDVASVDRIVYGVRGVMRELKMTKDGPPPVENPVYLDPSAVIVSPATGILYPLVERDQMVARGTVVARITDFFGVEIALVESPLAGKVLYVVATPPIVKGQPVACVGTVRQ</sequence>
<accession>Q01U01</accession>
<dbReference type="InterPro" id="IPR053138">
    <property type="entry name" value="N-alpha-Ac-DABA_deacetylase"/>
</dbReference>
<dbReference type="InParanoid" id="Q01U01"/>
<reference evidence="6" key="1">
    <citation type="submission" date="2006-10" db="EMBL/GenBank/DDBJ databases">
        <title>Complete sequence of Solibacter usitatus Ellin6076.</title>
        <authorList>
            <consortium name="US DOE Joint Genome Institute"/>
            <person name="Copeland A."/>
            <person name="Lucas S."/>
            <person name="Lapidus A."/>
            <person name="Barry K."/>
            <person name="Detter J.C."/>
            <person name="Glavina del Rio T."/>
            <person name="Hammon N."/>
            <person name="Israni S."/>
            <person name="Dalin E."/>
            <person name="Tice H."/>
            <person name="Pitluck S."/>
            <person name="Thompson L.S."/>
            <person name="Brettin T."/>
            <person name="Bruce D."/>
            <person name="Han C."/>
            <person name="Tapia R."/>
            <person name="Gilna P."/>
            <person name="Schmutz J."/>
            <person name="Larimer F."/>
            <person name="Land M."/>
            <person name="Hauser L."/>
            <person name="Kyrpides N."/>
            <person name="Mikhailova N."/>
            <person name="Janssen P.H."/>
            <person name="Kuske C.R."/>
            <person name="Richardson P."/>
        </authorList>
    </citation>
    <scope>NUCLEOTIDE SEQUENCE</scope>
    <source>
        <strain evidence="6">Ellin6076</strain>
    </source>
</reference>
<evidence type="ECO:0000256" key="2">
    <source>
        <dbReference type="ARBA" id="ARBA00022723"/>
    </source>
</evidence>
<dbReference type="GO" id="GO:0046872">
    <property type="term" value="F:metal ion binding"/>
    <property type="evidence" value="ECO:0007669"/>
    <property type="project" value="UniProtKB-KW"/>
</dbReference>
<evidence type="ECO:0000313" key="6">
    <source>
        <dbReference type="EMBL" id="ABJ86869.1"/>
    </source>
</evidence>
<organism evidence="6">
    <name type="scientific">Solibacter usitatus (strain Ellin6076)</name>
    <dbReference type="NCBI Taxonomy" id="234267"/>
    <lineage>
        <taxon>Bacteria</taxon>
        <taxon>Pseudomonadati</taxon>
        <taxon>Acidobacteriota</taxon>
        <taxon>Terriglobia</taxon>
        <taxon>Bryobacterales</taxon>
        <taxon>Solibacteraceae</taxon>
        <taxon>Candidatus Solibacter</taxon>
    </lineage>
</organism>
<dbReference type="PANTHER" id="PTHR37326">
    <property type="entry name" value="BLL3975 PROTEIN"/>
    <property type="match status" value="1"/>
</dbReference>
<evidence type="ECO:0000256" key="3">
    <source>
        <dbReference type="ARBA" id="ARBA00022801"/>
    </source>
</evidence>
<dbReference type="SUPFAM" id="SSF53187">
    <property type="entry name" value="Zn-dependent exopeptidases"/>
    <property type="match status" value="1"/>
</dbReference>
<name>Q01U01_SOLUE</name>
<dbReference type="eggNOG" id="COG3608">
    <property type="taxonomic scope" value="Bacteria"/>
</dbReference>
<evidence type="ECO:0000256" key="1">
    <source>
        <dbReference type="ARBA" id="ARBA00001947"/>
    </source>
</evidence>
<evidence type="ECO:0000256" key="4">
    <source>
        <dbReference type="ARBA" id="ARBA00022833"/>
    </source>
</evidence>
<dbReference type="HOGENOM" id="CLU_035605_0_0_0"/>
<dbReference type="GO" id="GO:0016811">
    <property type="term" value="F:hydrolase activity, acting on carbon-nitrogen (but not peptide) bonds, in linear amides"/>
    <property type="evidence" value="ECO:0007669"/>
    <property type="project" value="InterPro"/>
</dbReference>
<feature type="domain" description="Succinylglutamate desuccinylase/Aspartoacylase catalytic" evidence="5">
    <location>
        <begin position="29"/>
        <end position="220"/>
    </location>
</feature>
<proteinExistence type="predicted"/>
<dbReference type="PIRSF" id="PIRSF039012">
    <property type="entry name" value="ASP"/>
    <property type="match status" value="1"/>
</dbReference>
<protein>
    <submittedName>
        <fullName evidence="6">Succinylglutamate desuccinylase/aspartoacylase</fullName>
    </submittedName>
</protein>
<keyword evidence="4" id="KW-0862">Zinc</keyword>
<dbReference type="GO" id="GO:0016788">
    <property type="term" value="F:hydrolase activity, acting on ester bonds"/>
    <property type="evidence" value="ECO:0007669"/>
    <property type="project" value="InterPro"/>
</dbReference>
<dbReference type="AlphaFoldDB" id="Q01U01"/>
<dbReference type="CDD" id="cd18174">
    <property type="entry name" value="M14_ASTE_ASPA_like"/>
    <property type="match status" value="1"/>
</dbReference>
<dbReference type="PANTHER" id="PTHR37326:SF1">
    <property type="entry name" value="BLL3975 PROTEIN"/>
    <property type="match status" value="1"/>
</dbReference>
<keyword evidence="3" id="KW-0378">Hydrolase</keyword>
<dbReference type="OrthoDB" id="9782876at2"/>
<dbReference type="KEGG" id="sus:Acid_5928"/>
<keyword evidence="2" id="KW-0479">Metal-binding</keyword>
<gene>
    <name evidence="6" type="ordered locus">Acid_5928</name>
</gene>
<dbReference type="Gene3D" id="3.40.630.10">
    <property type="entry name" value="Zn peptidases"/>
    <property type="match status" value="1"/>
</dbReference>
<dbReference type="InterPro" id="IPR043795">
    <property type="entry name" value="N-alpha-Ac-DABA-like"/>
</dbReference>
<comment type="cofactor">
    <cofactor evidence="1">
        <name>Zn(2+)</name>
        <dbReference type="ChEBI" id="CHEBI:29105"/>
    </cofactor>
</comment>
<dbReference type="Pfam" id="PF24827">
    <property type="entry name" value="AstE_AspA_cat"/>
    <property type="match status" value="1"/>
</dbReference>
<dbReference type="InterPro" id="IPR055438">
    <property type="entry name" value="AstE_AspA_cat"/>
</dbReference>
<dbReference type="EMBL" id="CP000473">
    <property type="protein sequence ID" value="ABJ86869.1"/>
    <property type="molecule type" value="Genomic_DNA"/>
</dbReference>
<evidence type="ECO:0000259" key="5">
    <source>
        <dbReference type="Pfam" id="PF24827"/>
    </source>
</evidence>